<dbReference type="RefSeq" id="WP_109759544.1">
    <property type="nucleotide sequence ID" value="NZ_CP034588.1"/>
</dbReference>
<organism evidence="3 4">
    <name type="scientific">Silicimonas algicola</name>
    <dbReference type="NCBI Taxonomy" id="1826607"/>
    <lineage>
        <taxon>Bacteria</taxon>
        <taxon>Pseudomonadati</taxon>
        <taxon>Pseudomonadota</taxon>
        <taxon>Alphaproteobacteria</taxon>
        <taxon>Rhodobacterales</taxon>
        <taxon>Paracoccaceae</taxon>
    </lineage>
</organism>
<evidence type="ECO:0000313" key="3">
    <source>
        <dbReference type="EMBL" id="PWK56120.1"/>
    </source>
</evidence>
<dbReference type="PROSITE" id="PS51257">
    <property type="entry name" value="PROKAR_LIPOPROTEIN"/>
    <property type="match status" value="1"/>
</dbReference>
<evidence type="ECO:0000259" key="2">
    <source>
        <dbReference type="Pfam" id="PF01298"/>
    </source>
</evidence>
<feature type="chain" id="PRO_5016400750" description="Transferrin-binding protein B C-lobe/N-lobe beta-barrel domain-containing protein" evidence="1">
    <location>
        <begin position="21"/>
        <end position="268"/>
    </location>
</feature>
<dbReference type="SUPFAM" id="SSF56925">
    <property type="entry name" value="OMPA-like"/>
    <property type="match status" value="1"/>
</dbReference>
<dbReference type="InterPro" id="IPR011250">
    <property type="entry name" value="OMP/PagP_B-barrel"/>
</dbReference>
<sequence>MTCKALIPGLLALATLSGCSGGGGGAVYADGPSPASIDEIVGLQFPLRSARLTSDDGFTTANAGLSTYTIEFTSGTTANLTTPAGTVELTDGGGMNFTGSLNGSDYFLTSLGWGHDFLEGLGLEVTDGMGNVLVATGVFGLETRPEDVPEAAVVANFLGGSELHGTVNDVPFFDTGAANLTADFGAQTVGGNVFVGGGTTLAFDGPVPIVGNTFSGDLEIFSATATLNEGTATGRFYGDAAQVVAGTYSGSATEAGSDVDFAGVFHAD</sequence>
<dbReference type="KEGG" id="salo:EF888_17680"/>
<feature type="domain" description="Transferrin-binding protein B C-lobe/N-lobe beta-barrel" evidence="2">
    <location>
        <begin position="177"/>
        <end position="267"/>
    </location>
</feature>
<dbReference type="Gene3D" id="2.40.160.90">
    <property type="match status" value="1"/>
</dbReference>
<evidence type="ECO:0000256" key="1">
    <source>
        <dbReference type="SAM" id="SignalP"/>
    </source>
</evidence>
<feature type="signal peptide" evidence="1">
    <location>
        <begin position="1"/>
        <end position="20"/>
    </location>
</feature>
<proteinExistence type="predicted"/>
<keyword evidence="1" id="KW-0732">Signal</keyword>
<dbReference type="Pfam" id="PF01298">
    <property type="entry name" value="TbpB_B_D"/>
    <property type="match status" value="1"/>
</dbReference>
<name>A0A316G8T3_9RHOB</name>
<gene>
    <name evidence="3" type="ORF">C8D95_105186</name>
</gene>
<reference evidence="3 4" key="1">
    <citation type="submission" date="2018-05" db="EMBL/GenBank/DDBJ databases">
        <title>Genomic Encyclopedia of Type Strains, Phase IV (KMG-IV): sequencing the most valuable type-strain genomes for metagenomic binning, comparative biology and taxonomic classification.</title>
        <authorList>
            <person name="Goeker M."/>
        </authorList>
    </citation>
    <scope>NUCLEOTIDE SEQUENCE [LARGE SCALE GENOMIC DNA]</scope>
    <source>
        <strain evidence="3 4">DSM 103371</strain>
    </source>
</reference>
<dbReference type="AlphaFoldDB" id="A0A316G8T3"/>
<evidence type="ECO:0000313" key="4">
    <source>
        <dbReference type="Proteomes" id="UP000245390"/>
    </source>
</evidence>
<accession>A0A316G8T3</accession>
<dbReference type="Proteomes" id="UP000245390">
    <property type="component" value="Unassembled WGS sequence"/>
</dbReference>
<keyword evidence="4" id="KW-1185">Reference proteome</keyword>
<dbReference type="EMBL" id="QGGV01000005">
    <property type="protein sequence ID" value="PWK56120.1"/>
    <property type="molecule type" value="Genomic_DNA"/>
</dbReference>
<dbReference type="InterPro" id="IPR001677">
    <property type="entry name" value="TbpB_B_D"/>
</dbReference>
<comment type="caution">
    <text evidence="3">The sequence shown here is derived from an EMBL/GenBank/DDBJ whole genome shotgun (WGS) entry which is preliminary data.</text>
</comment>
<protein>
    <recommendedName>
        <fullName evidence="2">Transferrin-binding protein B C-lobe/N-lobe beta-barrel domain-containing protein</fullName>
    </recommendedName>
</protein>